<reference evidence="7 8" key="1">
    <citation type="submission" date="2023-05" db="EMBL/GenBank/DDBJ databases">
        <title>A new hyperthermophilic archaea 'Ignisphaera cupida' sp. nov. and description of the family 'Ignisphaeraceae' fam. nov.</title>
        <authorList>
            <person name="Podosokorskaya O.A."/>
            <person name="Elcheninov A.G."/>
            <person name="Klukina A."/>
            <person name="Merkel A.Y."/>
        </authorList>
    </citation>
    <scope>NUCLEOTIDE SEQUENCE [LARGE SCALE GENOMIC DNA]</scope>
    <source>
        <strain evidence="7 8">4213-co</strain>
    </source>
</reference>
<dbReference type="EMBL" id="JASNVW010000011">
    <property type="protein sequence ID" value="MDK6029531.1"/>
    <property type="molecule type" value="Genomic_DNA"/>
</dbReference>
<evidence type="ECO:0000256" key="4">
    <source>
        <dbReference type="ARBA" id="ARBA00023139"/>
    </source>
</evidence>
<dbReference type="SUPFAM" id="SSF53850">
    <property type="entry name" value="Periplasmic binding protein-like II"/>
    <property type="match status" value="1"/>
</dbReference>
<evidence type="ECO:0000256" key="1">
    <source>
        <dbReference type="ARBA" id="ARBA00022475"/>
    </source>
</evidence>
<accession>A0ABD4Z858</accession>
<sequence length="535" mass="59477">MSKPVGALTTTILLVVLIILSIISIALISTLPRTVPTVTVPITVPSVSVLTVTQAQVRTEVKTVTVGPGAGATVTTTVPTTVTVTGTLAAAPTYPSLEEWVKNIVAKYNLKGITIKMVTESTPTSLFIRDVLAPEFSKVSGINAIVETVSWDEMYRKTVATLQAKTTDYDVFYIEQDIVGQFGVLGWLEDLMPYLSDKELTWPGYDPADLYTLNQYYFRGKLLAIPFEAFLKIYVYRKDLFEKYGIKLPEVLTWDFVKNVAEFFGAGTKEPGVYGWVAQAASHPCLWFEMVESIWPTFGVHYWGISNDLSHVYFNNTCGKKAFRLYIELLKYAPPGVTSYTWDEVGATFTRGGAVQGLMYAEFFGTIFKQNPAMIGKYGVAYPPIDPACYKGGYIGYFDGGGMGINPYIPRERKIAAWLFIQWVTSKDSVRKMAEGVTTTIVRWSVIQELGPKLDEKYGYGYWALMMKAIRENVFRGAPPTPTYDIATTTELFTTLHKAVTGEMSPDEALDKAAQIVLSVLAKWRDVYGILPPYS</sequence>
<keyword evidence="1" id="KW-1003">Cell membrane</keyword>
<dbReference type="AlphaFoldDB" id="A0ABD4Z858"/>
<keyword evidence="6" id="KW-1133">Transmembrane helix</keyword>
<evidence type="ECO:0000256" key="6">
    <source>
        <dbReference type="SAM" id="Phobius"/>
    </source>
</evidence>
<dbReference type="PANTHER" id="PTHR43649">
    <property type="entry name" value="ARABINOSE-BINDING PROTEIN-RELATED"/>
    <property type="match status" value="1"/>
</dbReference>
<comment type="caution">
    <text evidence="7">The sequence shown here is derived from an EMBL/GenBank/DDBJ whole genome shotgun (WGS) entry which is preliminary data.</text>
</comment>
<protein>
    <submittedName>
        <fullName evidence="7">Extracellular solute-binding protein</fullName>
    </submittedName>
</protein>
<feature type="transmembrane region" description="Helical" evidence="6">
    <location>
        <begin position="12"/>
        <end position="31"/>
    </location>
</feature>
<evidence type="ECO:0000313" key="7">
    <source>
        <dbReference type="EMBL" id="MDK6029531.1"/>
    </source>
</evidence>
<keyword evidence="8" id="KW-1185">Reference proteome</keyword>
<dbReference type="InterPro" id="IPR006059">
    <property type="entry name" value="SBP"/>
</dbReference>
<evidence type="ECO:0000313" key="8">
    <source>
        <dbReference type="Proteomes" id="UP001529235"/>
    </source>
</evidence>
<keyword evidence="4" id="KW-0564">Palmitate</keyword>
<keyword evidence="2" id="KW-0732">Signal</keyword>
<evidence type="ECO:0000256" key="2">
    <source>
        <dbReference type="ARBA" id="ARBA00022729"/>
    </source>
</evidence>
<dbReference type="InterPro" id="IPR050490">
    <property type="entry name" value="Bact_solute-bd_prot1"/>
</dbReference>
<keyword evidence="6" id="KW-0812">Transmembrane</keyword>
<evidence type="ECO:0000256" key="3">
    <source>
        <dbReference type="ARBA" id="ARBA00023136"/>
    </source>
</evidence>
<evidence type="ECO:0000256" key="5">
    <source>
        <dbReference type="ARBA" id="ARBA00023288"/>
    </source>
</evidence>
<proteinExistence type="predicted"/>
<name>A0ABD4Z858_9CREN</name>
<keyword evidence="3 6" id="KW-0472">Membrane</keyword>
<dbReference type="PANTHER" id="PTHR43649:SF33">
    <property type="entry name" value="POLYGALACTURONAN_RHAMNOGALACTURONAN-BINDING PROTEIN YTCQ"/>
    <property type="match status" value="1"/>
</dbReference>
<gene>
    <name evidence="7" type="ORF">QPL79_09160</name>
</gene>
<organism evidence="7 8">
    <name type="scientific">Ignisphaera cupida</name>
    <dbReference type="NCBI Taxonomy" id="3050454"/>
    <lineage>
        <taxon>Archaea</taxon>
        <taxon>Thermoproteota</taxon>
        <taxon>Thermoprotei</taxon>
        <taxon>Desulfurococcales</taxon>
        <taxon>Desulfurococcaceae</taxon>
        <taxon>Ignisphaera</taxon>
    </lineage>
</organism>
<dbReference type="Proteomes" id="UP001529235">
    <property type="component" value="Unassembled WGS sequence"/>
</dbReference>
<dbReference type="Pfam" id="PF13416">
    <property type="entry name" value="SBP_bac_8"/>
    <property type="match status" value="1"/>
</dbReference>
<dbReference type="RefSeq" id="WP_285274518.1">
    <property type="nucleotide sequence ID" value="NZ_JASNVW010000011.1"/>
</dbReference>
<keyword evidence="5" id="KW-0449">Lipoprotein</keyword>
<dbReference type="Gene3D" id="3.40.190.10">
    <property type="entry name" value="Periplasmic binding protein-like II"/>
    <property type="match status" value="2"/>
</dbReference>